<gene>
    <name evidence="11" type="primary">LOC110091512</name>
</gene>
<feature type="domain" description="C2H2-type" evidence="8">
    <location>
        <begin position="668"/>
        <end position="696"/>
    </location>
</feature>
<dbReference type="Gene3D" id="1.10.4020.10">
    <property type="entry name" value="DNA breaking-rejoining enzymes"/>
    <property type="match status" value="1"/>
</dbReference>
<reference evidence="10" key="1">
    <citation type="submission" date="2025-05" db="UniProtKB">
        <authorList>
            <consortium name="RefSeq"/>
        </authorList>
    </citation>
    <scope>NUCLEOTIDE SEQUENCE [LARGE SCALE GENOMIC DNA]</scope>
</reference>
<feature type="region of interest" description="Disordered" evidence="7">
    <location>
        <begin position="241"/>
        <end position="304"/>
    </location>
</feature>
<feature type="domain" description="C2H2-type" evidence="8">
    <location>
        <begin position="640"/>
        <end position="667"/>
    </location>
</feature>
<dbReference type="SMART" id="SM00355">
    <property type="entry name" value="ZnF_C2H2"/>
    <property type="match status" value="6"/>
</dbReference>
<dbReference type="RefSeq" id="XP_072844418.1">
    <property type="nucleotide sequence ID" value="XM_072988317.1"/>
</dbReference>
<dbReference type="PANTHER" id="PTHR24377">
    <property type="entry name" value="IP01015P-RELATED"/>
    <property type="match status" value="1"/>
</dbReference>
<dbReference type="InterPro" id="IPR003309">
    <property type="entry name" value="SCAN_dom"/>
</dbReference>
<dbReference type="CDD" id="cd07936">
    <property type="entry name" value="SCAN"/>
    <property type="match status" value="1"/>
</dbReference>
<proteinExistence type="predicted"/>
<evidence type="ECO:0000313" key="10">
    <source>
        <dbReference type="Proteomes" id="UP001652642"/>
    </source>
</evidence>
<dbReference type="InterPro" id="IPR038269">
    <property type="entry name" value="SCAN_sf"/>
</dbReference>
<reference evidence="11" key="2">
    <citation type="submission" date="2025-08" db="UniProtKB">
        <authorList>
            <consortium name="RefSeq"/>
        </authorList>
    </citation>
    <scope>IDENTIFICATION</scope>
</reference>
<evidence type="ECO:0000259" key="9">
    <source>
        <dbReference type="PROSITE" id="PS50804"/>
    </source>
</evidence>
<dbReference type="InterPro" id="IPR013087">
    <property type="entry name" value="Znf_C2H2_type"/>
</dbReference>
<keyword evidence="10" id="KW-1185">Reference proteome</keyword>
<keyword evidence="4" id="KW-0862">Zinc</keyword>
<evidence type="ECO:0000256" key="4">
    <source>
        <dbReference type="ARBA" id="ARBA00022833"/>
    </source>
</evidence>
<dbReference type="GeneID" id="110091512"/>
<evidence type="ECO:0000256" key="2">
    <source>
        <dbReference type="ARBA" id="ARBA00022737"/>
    </source>
</evidence>
<organism evidence="10 11">
    <name type="scientific">Pogona vitticeps</name>
    <name type="common">central bearded dragon</name>
    <dbReference type="NCBI Taxonomy" id="103695"/>
    <lineage>
        <taxon>Eukaryota</taxon>
        <taxon>Metazoa</taxon>
        <taxon>Chordata</taxon>
        <taxon>Craniata</taxon>
        <taxon>Vertebrata</taxon>
        <taxon>Euteleostomi</taxon>
        <taxon>Lepidosauria</taxon>
        <taxon>Squamata</taxon>
        <taxon>Bifurcata</taxon>
        <taxon>Unidentata</taxon>
        <taxon>Episquamata</taxon>
        <taxon>Toxicofera</taxon>
        <taxon>Iguania</taxon>
        <taxon>Acrodonta</taxon>
        <taxon>Agamidae</taxon>
        <taxon>Amphibolurinae</taxon>
        <taxon>Pogona</taxon>
    </lineage>
</organism>
<dbReference type="SUPFAM" id="SSF57667">
    <property type="entry name" value="beta-beta-alpha zinc fingers"/>
    <property type="match status" value="5"/>
</dbReference>
<evidence type="ECO:0000256" key="5">
    <source>
        <dbReference type="ARBA" id="ARBA00023242"/>
    </source>
</evidence>
<feature type="domain" description="C2H2-type" evidence="8">
    <location>
        <begin position="612"/>
        <end position="639"/>
    </location>
</feature>
<evidence type="ECO:0000256" key="1">
    <source>
        <dbReference type="ARBA" id="ARBA00022723"/>
    </source>
</evidence>
<dbReference type="Gene3D" id="3.30.160.60">
    <property type="entry name" value="Classic Zinc Finger"/>
    <property type="match status" value="8"/>
</dbReference>
<dbReference type="SUPFAM" id="SSF47353">
    <property type="entry name" value="Retrovirus capsid dimerization domain-like"/>
    <property type="match status" value="1"/>
</dbReference>
<dbReference type="InterPro" id="IPR036236">
    <property type="entry name" value="Znf_C2H2_sf"/>
</dbReference>
<keyword evidence="5" id="KW-0539">Nucleus</keyword>
<dbReference type="InterPro" id="IPR050826">
    <property type="entry name" value="Krueppel_C2H2_ZnFinger"/>
</dbReference>
<keyword evidence="1" id="KW-0479">Metal-binding</keyword>
<dbReference type="Pfam" id="PF02023">
    <property type="entry name" value="SCAN"/>
    <property type="match status" value="1"/>
</dbReference>
<dbReference type="PROSITE" id="PS50157">
    <property type="entry name" value="ZINC_FINGER_C2H2_2"/>
    <property type="match status" value="7"/>
</dbReference>
<name>A0ABM5FG87_9SAUR</name>
<dbReference type="PROSITE" id="PS50804">
    <property type="entry name" value="SCAN_BOX"/>
    <property type="match status" value="1"/>
</dbReference>
<feature type="region of interest" description="Disordered" evidence="7">
    <location>
        <begin position="320"/>
        <end position="342"/>
    </location>
</feature>
<dbReference type="Pfam" id="PF00096">
    <property type="entry name" value="zf-C2H2"/>
    <property type="match status" value="5"/>
</dbReference>
<feature type="domain" description="SCAN box" evidence="9">
    <location>
        <begin position="152"/>
        <end position="230"/>
    </location>
</feature>
<evidence type="ECO:0000256" key="7">
    <source>
        <dbReference type="SAM" id="MobiDB-lite"/>
    </source>
</evidence>
<accession>A0ABM5FG87</accession>
<feature type="compositionally biased region" description="Acidic residues" evidence="7">
    <location>
        <begin position="285"/>
        <end position="298"/>
    </location>
</feature>
<dbReference type="SMART" id="SM00431">
    <property type="entry name" value="SCAN"/>
    <property type="match status" value="1"/>
</dbReference>
<feature type="domain" description="C2H2-type" evidence="8">
    <location>
        <begin position="369"/>
        <end position="396"/>
    </location>
</feature>
<evidence type="ECO:0000313" key="11">
    <source>
        <dbReference type="RefSeq" id="XP_072844418.1"/>
    </source>
</evidence>
<dbReference type="PROSITE" id="PS00028">
    <property type="entry name" value="ZINC_FINGER_C2H2_1"/>
    <property type="match status" value="6"/>
</dbReference>
<feature type="domain" description="C2H2-type" evidence="8">
    <location>
        <begin position="497"/>
        <end position="524"/>
    </location>
</feature>
<keyword evidence="2" id="KW-0677">Repeat</keyword>
<sequence>MSKPPPATLNRKDHRPRMKMKEAIPAAEEGALEGSGNNLHVVQVGTDGESPLRVKSEPEEGQFQVWETQWQDFVKEDEFSRPVWGHAPPSEAKSLLVPPAAHLGPPGRNWVEGLQPALPEGRRVTLKTLKAGVPRGKEDLASNGTIHAEVQRQHFRGFCYPDAEGPRRAFHHLQELCCGWLKPERNTKDQMVDLVVLEQFLAILPTEMRNWVREHGTETGSQAVALAEEFLARQEEAEKWEGGQVLCPSDGEAAGASEGDPMLLEADNTEPYGRIKQESAGDAMYLDDDDDDDDDDRLVDEFDKESQGVPFEKLEYVAEDEAADHQAEPGDQSENEPQEWKQKPKWELVDGEICRVTVPGVLSKGLLKHACPICGKAFTRKSSLNRHLIIHAGEKPYKCSHCGKGFNRKTYLLAHEVGHGEEASYQCSDCGKSFKLKWGVTDCQIDPSGVTVYKCSACKKGFHGEEESYQCSDCGKNFKLKWGITTYQVDPSGTKVYKCSSCRKSFRRRASMAKERSPNEQDKEAWQMPREIFKAEDLLSNQEEPEKAARNESREINYQSIIGPTGELCQVKSQSEFNKIKRRCPCPVCGKIFATQSSVNRHQRIHTGEKPFECSDCGKSFNQKTTLLKHAVVHTEQKPYQCSDCGKSFRHSSALLVHKRMHTGERPYKCLVCQRNFTQSAHVIKHIVRKHTREKPPTGLCFSKT</sequence>
<evidence type="ECO:0000256" key="6">
    <source>
        <dbReference type="PROSITE-ProRule" id="PRU00042"/>
    </source>
</evidence>
<dbReference type="Proteomes" id="UP001652642">
    <property type="component" value="Chromosome 2"/>
</dbReference>
<evidence type="ECO:0000256" key="3">
    <source>
        <dbReference type="ARBA" id="ARBA00022771"/>
    </source>
</evidence>
<keyword evidence="3 6" id="KW-0863">Zinc-finger</keyword>
<evidence type="ECO:0008006" key="12">
    <source>
        <dbReference type="Google" id="ProtNLM"/>
    </source>
</evidence>
<feature type="domain" description="C2H2-type" evidence="8">
    <location>
        <begin position="397"/>
        <end position="424"/>
    </location>
</feature>
<feature type="domain" description="C2H2-type" evidence="8">
    <location>
        <begin position="584"/>
        <end position="611"/>
    </location>
</feature>
<protein>
    <recommendedName>
        <fullName evidence="12">Zinc finger and SCAN domain-containing protein 31-like</fullName>
    </recommendedName>
</protein>
<evidence type="ECO:0000259" key="8">
    <source>
        <dbReference type="PROSITE" id="PS50157"/>
    </source>
</evidence>